<proteinExistence type="predicted"/>
<feature type="transmembrane region" description="Helical" evidence="1">
    <location>
        <begin position="54"/>
        <end position="76"/>
    </location>
</feature>
<organism evidence="2 3">
    <name type="scientific">Flavobacterium taihuense</name>
    <dbReference type="NCBI Taxonomy" id="2857508"/>
    <lineage>
        <taxon>Bacteria</taxon>
        <taxon>Pseudomonadati</taxon>
        <taxon>Bacteroidota</taxon>
        <taxon>Flavobacteriia</taxon>
        <taxon>Flavobacteriales</taxon>
        <taxon>Flavobacteriaceae</taxon>
        <taxon>Flavobacterium</taxon>
    </lineage>
</organism>
<feature type="transmembrane region" description="Helical" evidence="1">
    <location>
        <begin position="21"/>
        <end position="39"/>
    </location>
</feature>
<sequence>MGDFNSEFKIQQKKLKPKVVLLIKRFYVIAFNIYAWFWLYREIFIRESTNFEDYLLWFFTTAGMYYFVLDSNDILLKIPKKTNRTE</sequence>
<gene>
    <name evidence="2" type="ORF">KZH69_20320</name>
</gene>
<reference evidence="2 3" key="1">
    <citation type="submission" date="2021-07" db="EMBL/GenBank/DDBJ databases">
        <title>Flavobacterium sp. nov. isolated from sediment on the Taihu Lake.</title>
        <authorList>
            <person name="Qu J.-H."/>
        </authorList>
    </citation>
    <scope>NUCLEOTIDE SEQUENCE [LARGE SCALE GENOMIC DNA]</scope>
    <source>
        <strain evidence="2 3">NAS39</strain>
    </source>
</reference>
<evidence type="ECO:0000313" key="2">
    <source>
        <dbReference type="EMBL" id="MBW4362830.1"/>
    </source>
</evidence>
<evidence type="ECO:0008006" key="4">
    <source>
        <dbReference type="Google" id="ProtNLM"/>
    </source>
</evidence>
<keyword evidence="3" id="KW-1185">Reference proteome</keyword>
<name>A0ABS6Y1M6_9FLAO</name>
<keyword evidence="1" id="KW-1133">Transmembrane helix</keyword>
<keyword evidence="1" id="KW-0812">Transmembrane</keyword>
<protein>
    <recommendedName>
        <fullName evidence="4">2TM domain-containing protein</fullName>
    </recommendedName>
</protein>
<evidence type="ECO:0000313" key="3">
    <source>
        <dbReference type="Proteomes" id="UP000812031"/>
    </source>
</evidence>
<comment type="caution">
    <text evidence="2">The sequence shown here is derived from an EMBL/GenBank/DDBJ whole genome shotgun (WGS) entry which is preliminary data.</text>
</comment>
<dbReference type="RefSeq" id="WP_219319296.1">
    <property type="nucleotide sequence ID" value="NZ_JAHWYN010000055.1"/>
</dbReference>
<dbReference type="EMBL" id="JAHWYN010000055">
    <property type="protein sequence ID" value="MBW4362830.1"/>
    <property type="molecule type" value="Genomic_DNA"/>
</dbReference>
<dbReference type="Proteomes" id="UP000812031">
    <property type="component" value="Unassembled WGS sequence"/>
</dbReference>
<evidence type="ECO:0000256" key="1">
    <source>
        <dbReference type="SAM" id="Phobius"/>
    </source>
</evidence>
<accession>A0ABS6Y1M6</accession>
<keyword evidence="1" id="KW-0472">Membrane</keyword>